<keyword evidence="8" id="KW-1185">Reference proteome</keyword>
<feature type="transmembrane region" description="Helical" evidence="6">
    <location>
        <begin position="394"/>
        <end position="411"/>
    </location>
</feature>
<name>A0ABX8RFD3_9CLOT</name>
<dbReference type="RefSeq" id="WP_218283805.1">
    <property type="nucleotide sequence ID" value="NZ_CP078093.1"/>
</dbReference>
<feature type="transmembrane region" description="Helical" evidence="6">
    <location>
        <begin position="47"/>
        <end position="66"/>
    </location>
</feature>
<feature type="transmembrane region" description="Helical" evidence="6">
    <location>
        <begin position="287"/>
        <end position="307"/>
    </location>
</feature>
<feature type="transmembrane region" description="Helical" evidence="6">
    <location>
        <begin position="328"/>
        <end position="355"/>
    </location>
</feature>
<dbReference type="PANTHER" id="PTHR30250">
    <property type="entry name" value="PST FAMILY PREDICTED COLANIC ACID TRANSPORTER"/>
    <property type="match status" value="1"/>
</dbReference>
<feature type="transmembrane region" description="Helical" evidence="6">
    <location>
        <begin position="119"/>
        <end position="142"/>
    </location>
</feature>
<feature type="transmembrane region" description="Helical" evidence="6">
    <location>
        <begin position="7"/>
        <end position="27"/>
    </location>
</feature>
<keyword evidence="4 6" id="KW-1133">Transmembrane helix</keyword>
<dbReference type="PIRSF" id="PIRSF038958">
    <property type="entry name" value="PG_synth_SpoVB"/>
    <property type="match status" value="1"/>
</dbReference>
<keyword evidence="2" id="KW-1003">Cell membrane</keyword>
<feature type="transmembrane region" description="Helical" evidence="6">
    <location>
        <begin position="181"/>
        <end position="208"/>
    </location>
</feature>
<evidence type="ECO:0000256" key="2">
    <source>
        <dbReference type="ARBA" id="ARBA00022475"/>
    </source>
</evidence>
<feature type="transmembrane region" description="Helical" evidence="6">
    <location>
        <begin position="483"/>
        <end position="508"/>
    </location>
</feature>
<dbReference type="CDD" id="cd13124">
    <property type="entry name" value="MATE_SpoVB_like"/>
    <property type="match status" value="1"/>
</dbReference>
<proteinExistence type="predicted"/>
<dbReference type="InterPro" id="IPR024923">
    <property type="entry name" value="PG_synth_SpoVB"/>
</dbReference>
<evidence type="ECO:0000256" key="5">
    <source>
        <dbReference type="ARBA" id="ARBA00023136"/>
    </source>
</evidence>
<keyword evidence="3 6" id="KW-0812">Transmembrane</keyword>
<protein>
    <submittedName>
        <fullName evidence="7">Polysaccharide biosynthesis protein</fullName>
    </submittedName>
</protein>
<comment type="subcellular location">
    <subcellularLocation>
        <location evidence="1">Cell membrane</location>
        <topology evidence="1">Multi-pass membrane protein</topology>
    </subcellularLocation>
</comment>
<feature type="transmembrane region" description="Helical" evidence="6">
    <location>
        <begin position="361"/>
        <end position="382"/>
    </location>
</feature>
<dbReference type="PANTHER" id="PTHR30250:SF21">
    <property type="entry name" value="LIPID II FLIPPASE MURJ"/>
    <property type="match status" value="1"/>
</dbReference>
<feature type="transmembrane region" description="Helical" evidence="6">
    <location>
        <begin position="229"/>
        <end position="255"/>
    </location>
</feature>
<dbReference type="InterPro" id="IPR050833">
    <property type="entry name" value="Poly_Biosynth_Transport"/>
</dbReference>
<organism evidence="7 8">
    <name type="scientific">Crassaminicella indica</name>
    <dbReference type="NCBI Taxonomy" id="2855394"/>
    <lineage>
        <taxon>Bacteria</taxon>
        <taxon>Bacillati</taxon>
        <taxon>Bacillota</taxon>
        <taxon>Clostridia</taxon>
        <taxon>Eubacteriales</taxon>
        <taxon>Clostridiaceae</taxon>
        <taxon>Crassaminicella</taxon>
    </lineage>
</organism>
<dbReference type="Pfam" id="PF01943">
    <property type="entry name" value="Polysacc_synt"/>
    <property type="match status" value="1"/>
</dbReference>
<sequence>MKNKSFLNGAFILAAAGIISKFIGFFFKVPITRLIGAEGLGLYNYPYNLYSAMLAISITGLPVAISKLVSERIALKQYRAVHKVFKVALILMSFVGISTSAVLFVGSKIIVNKFWPPGAYYPLMGLVFAPIFVASMSVFRGYFQGMQLMMPTAISQIFESFGRLIVGLGLAYFLVNKGIPYAAGGASFGATAGAILGLIVLIISYLKIHSKLNKNIQKYKVIEKEESSIFIITKILSISVPISIGAVASSMMSLIDSLMINSRLLIAGFSVKEASVLYGQLGAANTLINFPLTVSIAIAASIVPVISEAKVHENYYEIRQKLEEGIKMGFYIGLPATMGLFILADPILAFIFPTINGGGKLLQLLAVALVFITLNQILTGALQGFGKVMIPVKNLFLGSVVKVIVSYFLTIQPAYNIKGAAIGTITGYIIALLLNYKDIKKYTKIKLKVNDIFIKPIVSVIGMSLAVFYTFNYWSGVLNSNNIATLISILAGAIVYGTILLCVGGIKIKDVLMIFNRK</sequence>
<evidence type="ECO:0000313" key="7">
    <source>
        <dbReference type="EMBL" id="QXM07119.1"/>
    </source>
</evidence>
<dbReference type="EMBL" id="CP078093">
    <property type="protein sequence ID" value="QXM07119.1"/>
    <property type="molecule type" value="Genomic_DNA"/>
</dbReference>
<reference evidence="7" key="1">
    <citation type="submission" date="2021-07" db="EMBL/GenBank/DDBJ databases">
        <title>Complete genome sequence of Crassaminicella sp. 143-21, isolated from a deep-sea hydrothermal vent.</title>
        <authorList>
            <person name="Li X."/>
        </authorList>
    </citation>
    <scope>NUCLEOTIDE SEQUENCE</scope>
    <source>
        <strain evidence="7">143-21</strain>
    </source>
</reference>
<feature type="transmembrane region" description="Helical" evidence="6">
    <location>
        <begin position="417"/>
        <end position="436"/>
    </location>
</feature>
<evidence type="ECO:0000256" key="4">
    <source>
        <dbReference type="ARBA" id="ARBA00022989"/>
    </source>
</evidence>
<feature type="transmembrane region" description="Helical" evidence="6">
    <location>
        <begin position="154"/>
        <end position="175"/>
    </location>
</feature>
<accession>A0ABX8RFD3</accession>
<feature type="transmembrane region" description="Helical" evidence="6">
    <location>
        <begin position="452"/>
        <end position="471"/>
    </location>
</feature>
<evidence type="ECO:0000256" key="1">
    <source>
        <dbReference type="ARBA" id="ARBA00004651"/>
    </source>
</evidence>
<evidence type="ECO:0000256" key="6">
    <source>
        <dbReference type="SAM" id="Phobius"/>
    </source>
</evidence>
<evidence type="ECO:0000256" key="3">
    <source>
        <dbReference type="ARBA" id="ARBA00022692"/>
    </source>
</evidence>
<dbReference type="InterPro" id="IPR002797">
    <property type="entry name" value="Polysacc_synth"/>
</dbReference>
<gene>
    <name evidence="7" type="ORF">KVH43_05285</name>
</gene>
<evidence type="ECO:0000313" key="8">
    <source>
        <dbReference type="Proteomes" id="UP000886818"/>
    </source>
</evidence>
<dbReference type="Proteomes" id="UP000886818">
    <property type="component" value="Chromosome"/>
</dbReference>
<keyword evidence="5 6" id="KW-0472">Membrane</keyword>
<feature type="transmembrane region" description="Helical" evidence="6">
    <location>
        <begin position="87"/>
        <end position="107"/>
    </location>
</feature>